<keyword evidence="4" id="KW-1185">Reference proteome</keyword>
<dbReference type="RefSeq" id="WP_039744717.1">
    <property type="nucleotide sequence ID" value="NZ_CP009788.1"/>
</dbReference>
<dbReference type="HOGENOM" id="CLU_1353029_0_0_7"/>
<dbReference type="KEGG" id="gpi:GPICK_15445"/>
<keyword evidence="1 2" id="KW-0732">Signal</keyword>
<evidence type="ECO:0000256" key="2">
    <source>
        <dbReference type="SAM" id="SignalP"/>
    </source>
</evidence>
<feature type="chain" id="PRO_5002112558" evidence="2">
    <location>
        <begin position="27"/>
        <end position="207"/>
    </location>
</feature>
<evidence type="ECO:0000256" key="1">
    <source>
        <dbReference type="ARBA" id="ARBA00022729"/>
    </source>
</evidence>
<dbReference type="InterPro" id="IPR004564">
    <property type="entry name" value="OM_lipoprot_carrier_LolA-like"/>
</dbReference>
<reference evidence="3 4" key="1">
    <citation type="journal article" date="2015" name="Genome Announc.">
        <title>Complete Genome of Geobacter pickeringii G13T, a Metal-Reducing Isolate from Sedimentary Kaolin Deposits.</title>
        <authorList>
            <person name="Badalamenti J.P."/>
            <person name="Bond D.R."/>
        </authorList>
    </citation>
    <scope>NUCLEOTIDE SEQUENCE [LARGE SCALE GENOMIC DNA]</scope>
    <source>
        <strain evidence="3 4">G13</strain>
    </source>
</reference>
<dbReference type="PANTHER" id="PTHR35869">
    <property type="entry name" value="OUTER-MEMBRANE LIPOPROTEIN CARRIER PROTEIN"/>
    <property type="match status" value="1"/>
</dbReference>
<evidence type="ECO:0000313" key="4">
    <source>
        <dbReference type="Proteomes" id="UP000057609"/>
    </source>
</evidence>
<dbReference type="Gene3D" id="2.50.20.10">
    <property type="entry name" value="Lipoprotein localisation LolA/LolB/LppX"/>
    <property type="match status" value="1"/>
</dbReference>
<dbReference type="InterPro" id="IPR029046">
    <property type="entry name" value="LolA/LolB/LppX"/>
</dbReference>
<dbReference type="OrthoDB" id="5395041at2"/>
<gene>
    <name evidence="3" type="ORF">GPICK_15445</name>
</gene>
<dbReference type="Proteomes" id="UP000057609">
    <property type="component" value="Chromosome"/>
</dbReference>
<sequence length="207" mass="23146">MNRTLYTLIAATLATLVLLLPGAATAGRITPVEGLELLRKGFAGVTDFTAEITQEKQIALMKRKLVTNGTVRFRKPDLFYLELYPPHASRVLLKDTSLTMFLPADGIRQKIALPPEEGLLRWMNLLDRPVTKIPEGVTVQAEQRGDTVTLTILPATTGGVKELQLLLGSDGRLRRLSIEERNRDRTVITFNRLRKNVGLADKDFRLE</sequence>
<accession>A0A0B5BCW7</accession>
<dbReference type="SUPFAM" id="SSF89392">
    <property type="entry name" value="Prokaryotic lipoproteins and lipoprotein localization factors"/>
    <property type="match status" value="1"/>
</dbReference>
<dbReference type="PANTHER" id="PTHR35869:SF1">
    <property type="entry name" value="OUTER-MEMBRANE LIPOPROTEIN CARRIER PROTEIN"/>
    <property type="match status" value="1"/>
</dbReference>
<dbReference type="AlphaFoldDB" id="A0A0B5BCW7"/>
<dbReference type="EMBL" id="CP009788">
    <property type="protein sequence ID" value="AJE04573.1"/>
    <property type="molecule type" value="Genomic_DNA"/>
</dbReference>
<protein>
    <submittedName>
        <fullName evidence="3">Cell envelope biogenesis protein LolA</fullName>
    </submittedName>
</protein>
<dbReference type="STRING" id="345632.GPICK_15445"/>
<proteinExistence type="predicted"/>
<organism evidence="3 4">
    <name type="scientific">Geobacter pickeringii</name>
    <dbReference type="NCBI Taxonomy" id="345632"/>
    <lineage>
        <taxon>Bacteria</taxon>
        <taxon>Pseudomonadati</taxon>
        <taxon>Thermodesulfobacteriota</taxon>
        <taxon>Desulfuromonadia</taxon>
        <taxon>Geobacterales</taxon>
        <taxon>Geobacteraceae</taxon>
        <taxon>Geobacter</taxon>
    </lineage>
</organism>
<name>A0A0B5BCW7_9BACT</name>
<dbReference type="Pfam" id="PF03548">
    <property type="entry name" value="LolA"/>
    <property type="match status" value="1"/>
</dbReference>
<feature type="signal peptide" evidence="2">
    <location>
        <begin position="1"/>
        <end position="26"/>
    </location>
</feature>
<evidence type="ECO:0000313" key="3">
    <source>
        <dbReference type="EMBL" id="AJE04573.1"/>
    </source>
</evidence>
<dbReference type="CDD" id="cd16325">
    <property type="entry name" value="LolA"/>
    <property type="match status" value="1"/>
</dbReference>